<evidence type="ECO:0000313" key="4">
    <source>
        <dbReference type="EMBL" id="HIP98303.1"/>
    </source>
</evidence>
<dbReference type="PANTHER" id="PTHR42680">
    <property type="entry name" value="DCTP DEAMINASE"/>
    <property type="match status" value="1"/>
</dbReference>
<feature type="binding site" evidence="3">
    <location>
        <position position="143"/>
    </location>
    <ligand>
        <name>dCTP</name>
        <dbReference type="ChEBI" id="CHEBI:61481"/>
    </ligand>
</feature>
<keyword evidence="2 3" id="KW-0546">Nucleotide metabolism</keyword>
<dbReference type="EMBL" id="DQVE01000030">
    <property type="protein sequence ID" value="HIP98303.1"/>
    <property type="molecule type" value="Genomic_DNA"/>
</dbReference>
<comment type="function">
    <text evidence="3">Bifunctional enzyme that catalyzes both the deamination of dCTP to dUTP and the hydrolysis of dUTP to dUMP without releasing the toxic dUTP intermediate.</text>
</comment>
<feature type="binding site" evidence="3">
    <location>
        <begin position="97"/>
        <end position="102"/>
    </location>
    <ligand>
        <name>dCTP</name>
        <dbReference type="ChEBI" id="CHEBI:61481"/>
    </ligand>
</feature>
<dbReference type="InterPro" id="IPR011962">
    <property type="entry name" value="dCTP_deaminase"/>
</dbReference>
<dbReference type="GO" id="GO:0008829">
    <property type="term" value="F:dCTP deaminase activity"/>
    <property type="evidence" value="ECO:0007669"/>
    <property type="project" value="InterPro"/>
</dbReference>
<gene>
    <name evidence="3 4" type="primary">dcd</name>
    <name evidence="4" type="ORF">EYH37_02900</name>
</gene>
<comment type="catalytic activity">
    <reaction evidence="3">
        <text>dCTP + 2 H2O = dUMP + NH4(+) + diphosphate</text>
        <dbReference type="Rhea" id="RHEA:19205"/>
        <dbReference type="ChEBI" id="CHEBI:15377"/>
        <dbReference type="ChEBI" id="CHEBI:28938"/>
        <dbReference type="ChEBI" id="CHEBI:33019"/>
        <dbReference type="ChEBI" id="CHEBI:61481"/>
        <dbReference type="ChEBI" id="CHEBI:246422"/>
        <dbReference type="EC" id="3.5.4.30"/>
    </reaction>
</comment>
<dbReference type="NCBIfam" id="TIGR02274">
    <property type="entry name" value="dCTP_deam"/>
    <property type="match status" value="1"/>
</dbReference>
<dbReference type="PANTHER" id="PTHR42680:SF3">
    <property type="entry name" value="DCTP DEAMINASE"/>
    <property type="match status" value="1"/>
</dbReference>
<evidence type="ECO:0000313" key="5">
    <source>
        <dbReference type="Proteomes" id="UP000606463"/>
    </source>
</evidence>
<dbReference type="EC" id="3.5.4.30" evidence="3"/>
<dbReference type="HAMAP" id="MF_00146">
    <property type="entry name" value="dCTP_deaminase"/>
    <property type="match status" value="1"/>
</dbReference>
<dbReference type="Pfam" id="PF22769">
    <property type="entry name" value="DCD"/>
    <property type="match status" value="1"/>
</dbReference>
<dbReference type="SUPFAM" id="SSF51283">
    <property type="entry name" value="dUTPase-like"/>
    <property type="match status" value="1"/>
</dbReference>
<feature type="binding site" evidence="3">
    <location>
        <position position="160"/>
    </location>
    <ligand>
        <name>dCTP</name>
        <dbReference type="ChEBI" id="CHEBI:61481"/>
    </ligand>
</feature>
<dbReference type="GO" id="GO:0033973">
    <property type="term" value="F:dCTP deaminase (dUMP-forming) activity"/>
    <property type="evidence" value="ECO:0007669"/>
    <property type="project" value="UniProtKB-UniRule"/>
</dbReference>
<dbReference type="InterPro" id="IPR033704">
    <property type="entry name" value="dUTPase_trimeric"/>
</dbReference>
<dbReference type="GO" id="GO:0015949">
    <property type="term" value="P:nucleobase-containing small molecule interconversion"/>
    <property type="evidence" value="ECO:0007669"/>
    <property type="project" value="TreeGrafter"/>
</dbReference>
<comment type="pathway">
    <text evidence="3">Pyrimidine metabolism; dUMP biosynthesis; dUMP from dCTP: step 1/1.</text>
</comment>
<sequence length="179" mass="20783">MILSDKTIFQLLREGKLRVEPFSEDLVQCSSLDLRLGYQIARYRVKDFLDVKNPRWEIEYEEITSEGFFIQPKEFVLATTLEYIELPEDLTAFVEGRSSLGRLGLFIENAGWVDAGFKGQLTLELFNANSYSIRLYPEMRICQLVFAMVDQKPLRPYSGKYQGQRGVVPSKIYLDYKGR</sequence>
<proteinExistence type="inferred from homology"/>
<keyword evidence="1 3" id="KW-0378">Hydrolase</keyword>
<dbReference type="AlphaFoldDB" id="A0A9D1CG97"/>
<organism evidence="4 5">
    <name type="scientific">Aquifex aeolicus</name>
    <dbReference type="NCBI Taxonomy" id="63363"/>
    <lineage>
        <taxon>Bacteria</taxon>
        <taxon>Pseudomonadati</taxon>
        <taxon>Aquificota</taxon>
        <taxon>Aquificia</taxon>
        <taxon>Aquificales</taxon>
        <taxon>Aquificaceae</taxon>
        <taxon>Aquifex</taxon>
    </lineage>
</organism>
<feature type="binding site" evidence="3">
    <location>
        <position position="114"/>
    </location>
    <ligand>
        <name>dCTP</name>
        <dbReference type="ChEBI" id="CHEBI:61481"/>
    </ligand>
</feature>
<protein>
    <recommendedName>
        <fullName evidence="3">dCTP deaminase, dUMP-forming</fullName>
        <ecNumber evidence="3">3.5.4.30</ecNumber>
    </recommendedName>
    <alternativeName>
        <fullName evidence="3">Bifunctional dCTP deaminase:dUTPase</fullName>
    </alternativeName>
    <alternativeName>
        <fullName evidence="3">DCD-DUT</fullName>
    </alternativeName>
</protein>
<dbReference type="InterPro" id="IPR036157">
    <property type="entry name" value="dUTPase-like_sf"/>
</dbReference>
<feature type="active site" description="Proton donor/acceptor" evidence="3">
    <location>
        <position position="124"/>
    </location>
</feature>
<name>A0A9D1CG97_AQUAO</name>
<dbReference type="GO" id="GO:0000166">
    <property type="term" value="F:nucleotide binding"/>
    <property type="evidence" value="ECO:0007669"/>
    <property type="project" value="UniProtKB-KW"/>
</dbReference>
<dbReference type="Proteomes" id="UP000606463">
    <property type="component" value="Unassembled WGS sequence"/>
</dbReference>
<comment type="similarity">
    <text evidence="3">Belongs to the dCTP deaminase family.</text>
</comment>
<dbReference type="GO" id="GO:0006229">
    <property type="term" value="P:dUTP biosynthetic process"/>
    <property type="evidence" value="ECO:0007669"/>
    <property type="project" value="InterPro"/>
</dbReference>
<feature type="binding site" evidence="3">
    <location>
        <begin position="122"/>
        <end position="124"/>
    </location>
    <ligand>
        <name>dCTP</name>
        <dbReference type="ChEBI" id="CHEBI:61481"/>
    </ligand>
</feature>
<comment type="caution">
    <text evidence="4">The sequence shown here is derived from an EMBL/GenBank/DDBJ whole genome shotgun (WGS) entry which is preliminary data.</text>
</comment>
<feature type="site" description="Important for bifunctional activity" evidence="3">
    <location>
        <begin position="111"/>
        <end position="112"/>
    </location>
</feature>
<evidence type="ECO:0000256" key="2">
    <source>
        <dbReference type="ARBA" id="ARBA00023080"/>
    </source>
</evidence>
<reference evidence="4" key="1">
    <citation type="journal article" date="2020" name="ISME J.">
        <title>Gammaproteobacteria mediating utilization of methyl-, sulfur- and petroleum organic compounds in deep ocean hydrothermal plumes.</title>
        <authorList>
            <person name="Zhou Z."/>
            <person name="Liu Y."/>
            <person name="Pan J."/>
            <person name="Cron B.R."/>
            <person name="Toner B.M."/>
            <person name="Anantharaman K."/>
            <person name="Breier J.A."/>
            <person name="Dick G.J."/>
            <person name="Li M."/>
        </authorList>
    </citation>
    <scope>NUCLEOTIDE SEQUENCE</scope>
    <source>
        <strain evidence="4">SZUA-1501</strain>
    </source>
</reference>
<feature type="binding site" evidence="3">
    <location>
        <position position="164"/>
    </location>
    <ligand>
        <name>dCTP</name>
        <dbReference type="ChEBI" id="CHEBI:61481"/>
    </ligand>
</feature>
<evidence type="ECO:0000256" key="1">
    <source>
        <dbReference type="ARBA" id="ARBA00022801"/>
    </source>
</evidence>
<dbReference type="GO" id="GO:0006226">
    <property type="term" value="P:dUMP biosynthetic process"/>
    <property type="evidence" value="ECO:0007669"/>
    <property type="project" value="UniProtKB-UniRule"/>
</dbReference>
<evidence type="ECO:0000256" key="3">
    <source>
        <dbReference type="HAMAP-Rule" id="MF_00146"/>
    </source>
</evidence>
<dbReference type="Gene3D" id="2.70.40.10">
    <property type="match status" value="1"/>
</dbReference>
<comment type="subunit">
    <text evidence="3">Homotrimer.</text>
</comment>
<keyword evidence="3" id="KW-0547">Nucleotide-binding</keyword>
<dbReference type="CDD" id="cd07557">
    <property type="entry name" value="trimeric_dUTPase"/>
    <property type="match status" value="1"/>
</dbReference>
<feature type="binding site" evidence="3">
    <location>
        <position position="157"/>
    </location>
    <ligand>
        <name>dCTP</name>
        <dbReference type="ChEBI" id="CHEBI:61481"/>
    </ligand>
</feature>
<accession>A0A9D1CG97</accession>